<keyword evidence="1" id="KW-1133">Transmembrane helix</keyword>
<accession>A0A9P0H1W2</accession>
<dbReference type="Proteomes" id="UP001152798">
    <property type="component" value="Chromosome 1"/>
</dbReference>
<dbReference type="AlphaFoldDB" id="A0A9P0H1W2"/>
<evidence type="ECO:0000313" key="2">
    <source>
        <dbReference type="EMBL" id="CAH1390210.1"/>
    </source>
</evidence>
<dbReference type="EMBL" id="OV725077">
    <property type="protein sequence ID" value="CAH1390210.1"/>
    <property type="molecule type" value="Genomic_DNA"/>
</dbReference>
<protein>
    <submittedName>
        <fullName evidence="2">Uncharacterized protein</fullName>
    </submittedName>
</protein>
<evidence type="ECO:0000256" key="1">
    <source>
        <dbReference type="SAM" id="Phobius"/>
    </source>
</evidence>
<keyword evidence="3" id="KW-1185">Reference proteome</keyword>
<keyword evidence="1" id="KW-0812">Transmembrane</keyword>
<evidence type="ECO:0000313" key="3">
    <source>
        <dbReference type="Proteomes" id="UP001152798"/>
    </source>
</evidence>
<sequence>MVASSCRQLLPQKRHLRCRQAVAVIAAQRKFIVIGWANAPFAALLSALILRYKYFPRGGVNALIHHALSNCP</sequence>
<reference evidence="2" key="1">
    <citation type="submission" date="2022-01" db="EMBL/GenBank/DDBJ databases">
        <authorList>
            <person name="King R."/>
        </authorList>
    </citation>
    <scope>NUCLEOTIDE SEQUENCE</scope>
</reference>
<feature type="transmembrane region" description="Helical" evidence="1">
    <location>
        <begin position="31"/>
        <end position="50"/>
    </location>
</feature>
<proteinExistence type="predicted"/>
<gene>
    <name evidence="2" type="ORF">NEZAVI_LOCUS1449</name>
</gene>
<keyword evidence="1" id="KW-0472">Membrane</keyword>
<organism evidence="2 3">
    <name type="scientific">Nezara viridula</name>
    <name type="common">Southern green stink bug</name>
    <name type="synonym">Cimex viridulus</name>
    <dbReference type="NCBI Taxonomy" id="85310"/>
    <lineage>
        <taxon>Eukaryota</taxon>
        <taxon>Metazoa</taxon>
        <taxon>Ecdysozoa</taxon>
        <taxon>Arthropoda</taxon>
        <taxon>Hexapoda</taxon>
        <taxon>Insecta</taxon>
        <taxon>Pterygota</taxon>
        <taxon>Neoptera</taxon>
        <taxon>Paraneoptera</taxon>
        <taxon>Hemiptera</taxon>
        <taxon>Heteroptera</taxon>
        <taxon>Panheteroptera</taxon>
        <taxon>Pentatomomorpha</taxon>
        <taxon>Pentatomoidea</taxon>
        <taxon>Pentatomidae</taxon>
        <taxon>Pentatominae</taxon>
        <taxon>Nezara</taxon>
    </lineage>
</organism>
<name>A0A9P0H1W2_NEZVI</name>